<dbReference type="Proteomes" id="UP000033163">
    <property type="component" value="Chromosome I"/>
</dbReference>
<sequence>MIGCRDYWKLILCAGNHDVNRTETRGLSYPSNPDTADKWLEWPVPPHILKPFEHFTSFCKSFGIIPFKILNDEHYLVGAREVNGVRFVSFNSSWFCLDNDDKSKLWVGLPHIQAVENDGFLKLKRDSTDFPCIALIHHPREWLNDSEHTGYALGNRPSTIDYLAARCDLILTGHTHGGIRKPDKIADAAWNLTAGAAFDNPGHFNNFSIIKVKESGFSLRRFEFDPRASDRPWEEKRTPDFFNFGAYVSNDNPTKDSDVIIGSHVSEIQPINSQVLSFSQFPLELINQRIEYEVDLLRKSRYFIEFDTVESSLVLLTKLIEGELIGGSNSLRSQAIALCVRFMVRTYDISKLEEYLKIAISMGSCKEIEIAKAFIYSQKGELKNALSLLAGIDSPDSRSAAMMIISHHEGAEKAVNWPQVAGIKIVDLDLAGKVFFLSNLLELARWSDAMEIVDKLTEKDKDESPVLYHLVAIVYLTSAIPLELKATVLHQLPIDVRNFPLASDESAIQARRIAHRNFIKAAEIEDQLKLTTARMMDDEYAIWLEMTEPEFYNKGRRRLEEKLRDPRTSLRLVPLGLQFGIKLDLIMVEQEIERQIALNGGITRDAAMARFALAFTQKSPEDIANYVVRHSEELETYFDRKSLCFLQIDMFSKAGFADKANAELDRLLKEGLSTDEENRLRSIIAEAEETDILEIRKAQYKQTGSLSDLYSLVEELEAKEEWNSLCMYGEILFQKTRTIQDAELYATALNNAQETKLLVEMVKANIEFLPQSNKLHLMYCWALYFEGELLESRSEFEKIRNYIKDSNYRALQVNLGIALGEWHYLTAFVANEYIEKENRSARELINTAQLAFHITSPHAKELMFSAVEMGEDDANVLTAAYFLATNAGWENDLNISQWLQKAADVSCDDDGPLQRMSLKDLIDLKPEWDLRESETWQSLRRREIPQFLAAELLNRSLISLMLFPALLNLSEGDPRRKSTILAYSGNRQLRDFENVKVVGLDVTVLLTLGFLDLLEKVLDSFQKVYLPHSTLHWLFEEKQKVSFHQPSRIRDAHKVNNLISTGVLEKFVQTTIMDSDLSNQVGDTLAKLISEAEKEREDNTQCIVVRSFPVHRLNSLMEEYADLTGHTTTMSSCRAIVDKLRQKGQITIEEYKRAIAYLQFQEKPWPEQPEVKDGAILYLDDLTVNYFLHLGLLEKIQKAGFKIIVSSREALEAIELISYESISSDVMAVIERIRSVVSSGIQNGKIKIGRRQNISDLDKQSISDHPTVSVISLANYCDAIISDDRFLNQHESIDNGNAQALVLSSLDILDMLVSKEMINFDERLELRTKLRQAGYFCVPITDQELEASLIGASVLEGVIIETAELKAIRENILNVKMYDWLQIPEEAFWLETYFRVFIRVLMNLWEKEADLANVKAYSNWLLDLIDIRGWSHFYESESADDLIRNGRGGFILMLLTPTSDMPKETKTAYWDWLDERVSIPIKDESRDLYSWIVDWQKNWISEVPEKEIELISSKNQVSTHNVKSSVALLMLNQMSPTLRNSILEDQLLCKEYGIDENYYLIVIDSRLSFQRSELYQAIRKVYLGTSEVTVIDKDRTEWVLKLQDQKSTSLLVLSQGIQSFSLSQFTEFSEDRTIRLQSFEKVSFRVNLPTYERDTWRRILSERAFNDDEIERFHNDLHDTPFHIARSIRETFKNGNVNVSSLVPTSRIYYERMVGYYDGSLSIFEYATGVGRQHFKQLLEWNSYNGLLLCLYLSLHADLTAEINLKKMNSEELIRAFNFIEKYGDMVSQIGVVEIGLRVLSELPEIEPIIARIIKRIRDDNVYGEDSSFKLLSALFILVDGELSRIKLFSEEPPFYRRLASLSQAALIHRQLVNSNIDIEHFYKWAFYIRSEYYYVQTLADMRLEPRWNPDFASPSQFKAEFIGRILNAVKIYEKNLNKGELYDLVIGSDSKALLNEKNNLFYPGPLEGMLDSSNILPFELEELIQTQLSREEVEPSSFIALVNTAFIFKIEKKYAELAASTLKLGSYQFANVEGREQLLATLNGLSVVAAVARSESLANELQILVRRYRHDSQYKLSIEEAIRTCLVAAASYEDLNSWREFVGKWFTEMAFSQLEGNEGEVFLSFLQDLFHVVPELWFTCGKVDAALRAYISSRSL</sequence>
<dbReference type="KEGG" id="pri:PRIO_5074"/>
<protein>
    <recommendedName>
        <fullName evidence="5">Calcineurin-like phosphoesterase domain-containing protein</fullName>
    </recommendedName>
</protein>
<dbReference type="PATRIC" id="fig|1073571.4.peg.5451"/>
<dbReference type="Gene3D" id="3.60.21.10">
    <property type="match status" value="1"/>
</dbReference>
<dbReference type="Pfam" id="PF24407">
    <property type="entry name" value="HTH_upst_double_PIN"/>
    <property type="match status" value="1"/>
</dbReference>
<dbReference type="Pfam" id="PF20698">
    <property type="entry name" value="PIN-TPR-GreABC"/>
    <property type="match status" value="1"/>
</dbReference>
<dbReference type="InterPro" id="IPR048987">
    <property type="entry name" value="PIN-TPR-GreABC"/>
</dbReference>
<evidence type="ECO:0000313" key="4">
    <source>
        <dbReference type="Proteomes" id="UP000033163"/>
    </source>
</evidence>
<evidence type="ECO:0000259" key="1">
    <source>
        <dbReference type="Pfam" id="PF20698"/>
    </source>
</evidence>
<feature type="domain" description="PIN" evidence="1">
    <location>
        <begin position="1178"/>
        <end position="1291"/>
    </location>
</feature>
<feature type="domain" description="HTH" evidence="2">
    <location>
        <begin position="918"/>
        <end position="987"/>
    </location>
</feature>
<dbReference type="HOGENOM" id="CLU_233206_0_0_9"/>
<name>A0A0E4CYI7_9BACL</name>
<organism evidence="3 4">
    <name type="scientific">Paenibacillus riograndensis SBR5</name>
    <dbReference type="NCBI Taxonomy" id="1073571"/>
    <lineage>
        <taxon>Bacteria</taxon>
        <taxon>Bacillati</taxon>
        <taxon>Bacillota</taxon>
        <taxon>Bacilli</taxon>
        <taxon>Bacillales</taxon>
        <taxon>Paenibacillaceae</taxon>
        <taxon>Paenibacillus</taxon>
        <taxon>Paenibacillus sonchi group</taxon>
    </lineage>
</organism>
<evidence type="ECO:0000259" key="2">
    <source>
        <dbReference type="Pfam" id="PF24407"/>
    </source>
</evidence>
<dbReference type="SUPFAM" id="SSF56300">
    <property type="entry name" value="Metallo-dependent phosphatases"/>
    <property type="match status" value="1"/>
</dbReference>
<accession>A0A0E4CYI7</accession>
<dbReference type="InterPro" id="IPR029052">
    <property type="entry name" value="Metallo-depent_PP-like"/>
</dbReference>
<reference evidence="4" key="1">
    <citation type="submission" date="2015-03" db="EMBL/GenBank/DDBJ databases">
        <authorList>
            <person name="Wibberg D."/>
        </authorList>
    </citation>
    <scope>NUCLEOTIDE SEQUENCE [LARGE SCALE GENOMIC DNA]</scope>
</reference>
<gene>
    <name evidence="3" type="ORF">PRIO_5074</name>
</gene>
<evidence type="ECO:0008006" key="5">
    <source>
        <dbReference type="Google" id="ProtNLM"/>
    </source>
</evidence>
<proteinExistence type="predicted"/>
<dbReference type="InterPro" id="IPR056620">
    <property type="entry name" value="HTH_next_PIN-TPR-GreABC"/>
</dbReference>
<evidence type="ECO:0000313" key="3">
    <source>
        <dbReference type="EMBL" id="CQR57476.1"/>
    </source>
</evidence>
<dbReference type="EMBL" id="LN831776">
    <property type="protein sequence ID" value="CQR57476.1"/>
    <property type="molecule type" value="Genomic_DNA"/>
</dbReference>